<dbReference type="GO" id="GO:1905039">
    <property type="term" value="P:carboxylic acid transmembrane transport"/>
    <property type="evidence" value="ECO:0007669"/>
    <property type="project" value="UniProtKB-ARBA"/>
</dbReference>
<evidence type="ECO:0000256" key="4">
    <source>
        <dbReference type="ARBA" id="ARBA00023136"/>
    </source>
</evidence>
<proteinExistence type="predicted"/>
<keyword evidence="4 5" id="KW-0472">Membrane</keyword>
<evidence type="ECO:0000256" key="2">
    <source>
        <dbReference type="ARBA" id="ARBA00022692"/>
    </source>
</evidence>
<evidence type="ECO:0000256" key="5">
    <source>
        <dbReference type="SAM" id="Phobius"/>
    </source>
</evidence>
<dbReference type="Pfam" id="PF00939">
    <property type="entry name" value="Na_sulph_symp"/>
    <property type="match status" value="1"/>
</dbReference>
<accession>A0A382C1E7</accession>
<dbReference type="InterPro" id="IPR001898">
    <property type="entry name" value="SLC13A/DASS"/>
</dbReference>
<keyword evidence="2 5" id="KW-0812">Transmembrane</keyword>
<evidence type="ECO:0008006" key="7">
    <source>
        <dbReference type="Google" id="ProtNLM"/>
    </source>
</evidence>
<reference evidence="6" key="1">
    <citation type="submission" date="2018-05" db="EMBL/GenBank/DDBJ databases">
        <authorList>
            <person name="Lanie J.A."/>
            <person name="Ng W.-L."/>
            <person name="Kazmierczak K.M."/>
            <person name="Andrzejewski T.M."/>
            <person name="Davidsen T.M."/>
            <person name="Wayne K.J."/>
            <person name="Tettelin H."/>
            <person name="Glass J.I."/>
            <person name="Rusch D."/>
            <person name="Podicherti R."/>
            <person name="Tsui H.-C.T."/>
            <person name="Winkler M.E."/>
        </authorList>
    </citation>
    <scope>NUCLEOTIDE SEQUENCE</scope>
</reference>
<dbReference type="PANTHER" id="PTHR10283:SF82">
    <property type="entry name" value="SOLUTE CARRIER FAMILY 13 MEMBER 2"/>
    <property type="match status" value="1"/>
</dbReference>
<dbReference type="GO" id="GO:0005886">
    <property type="term" value="C:plasma membrane"/>
    <property type="evidence" value="ECO:0007669"/>
    <property type="project" value="TreeGrafter"/>
</dbReference>
<dbReference type="GO" id="GO:0008514">
    <property type="term" value="F:organic anion transmembrane transporter activity"/>
    <property type="evidence" value="ECO:0007669"/>
    <property type="project" value="UniProtKB-ARBA"/>
</dbReference>
<dbReference type="PANTHER" id="PTHR10283">
    <property type="entry name" value="SOLUTE CARRIER FAMILY 13 MEMBER"/>
    <property type="match status" value="1"/>
</dbReference>
<feature type="transmembrane region" description="Helical" evidence="5">
    <location>
        <begin position="38"/>
        <end position="64"/>
    </location>
</feature>
<protein>
    <recommendedName>
        <fullName evidence="7">Citrate transporter-like domain-containing protein</fullName>
    </recommendedName>
</protein>
<keyword evidence="3 5" id="KW-1133">Transmembrane helix</keyword>
<dbReference type="EMBL" id="UINC01032080">
    <property type="protein sequence ID" value="SVB19143.1"/>
    <property type="molecule type" value="Genomic_DNA"/>
</dbReference>
<sequence length="74" mass="8198">MVPATIACSFAFMFPVATPPNAIIFGTNRIEIREMARTGIWLNIAGIIVITLAIIFIGQFILGIELSEFPDWDK</sequence>
<evidence type="ECO:0000256" key="1">
    <source>
        <dbReference type="ARBA" id="ARBA00004141"/>
    </source>
</evidence>
<gene>
    <name evidence="6" type="ORF">METZ01_LOCUS171997</name>
</gene>
<dbReference type="AlphaFoldDB" id="A0A382C1E7"/>
<name>A0A382C1E7_9ZZZZ</name>
<evidence type="ECO:0000256" key="3">
    <source>
        <dbReference type="ARBA" id="ARBA00022989"/>
    </source>
</evidence>
<comment type="subcellular location">
    <subcellularLocation>
        <location evidence="1">Membrane</location>
        <topology evidence="1">Multi-pass membrane protein</topology>
    </subcellularLocation>
</comment>
<organism evidence="6">
    <name type="scientific">marine metagenome</name>
    <dbReference type="NCBI Taxonomy" id="408172"/>
    <lineage>
        <taxon>unclassified sequences</taxon>
        <taxon>metagenomes</taxon>
        <taxon>ecological metagenomes</taxon>
    </lineage>
</organism>
<evidence type="ECO:0000313" key="6">
    <source>
        <dbReference type="EMBL" id="SVB19143.1"/>
    </source>
</evidence>